<dbReference type="CDD" id="cd06283">
    <property type="entry name" value="PBP1_RegR_EndR_KdgR-like"/>
    <property type="match status" value="1"/>
</dbReference>
<dbReference type="Pfam" id="PF00356">
    <property type="entry name" value="LacI"/>
    <property type="match status" value="1"/>
</dbReference>
<dbReference type="PANTHER" id="PTHR30146">
    <property type="entry name" value="LACI-RELATED TRANSCRIPTIONAL REPRESSOR"/>
    <property type="match status" value="1"/>
</dbReference>
<keyword evidence="2" id="KW-0238">DNA-binding</keyword>
<keyword evidence="1" id="KW-0805">Transcription regulation</keyword>
<dbReference type="PROSITE" id="PS00356">
    <property type="entry name" value="HTH_LACI_1"/>
    <property type="match status" value="1"/>
</dbReference>
<evidence type="ECO:0000313" key="5">
    <source>
        <dbReference type="EMBL" id="SEN07474.1"/>
    </source>
</evidence>
<proteinExistence type="predicted"/>
<name>A0A1H8DL16_9FIRM</name>
<evidence type="ECO:0000256" key="1">
    <source>
        <dbReference type="ARBA" id="ARBA00023015"/>
    </source>
</evidence>
<dbReference type="InterPro" id="IPR028082">
    <property type="entry name" value="Peripla_BP_I"/>
</dbReference>
<dbReference type="InterPro" id="IPR010982">
    <property type="entry name" value="Lambda_DNA-bd_dom_sf"/>
</dbReference>
<dbReference type="InterPro" id="IPR000843">
    <property type="entry name" value="HTH_LacI"/>
</dbReference>
<dbReference type="AlphaFoldDB" id="A0A1H8DL16"/>
<dbReference type="STRING" id="474960.SAMN05216180_2644"/>
<dbReference type="RefSeq" id="WP_162840927.1">
    <property type="nucleotide sequence ID" value="NZ_FOCG01000003.1"/>
</dbReference>
<dbReference type="Gene3D" id="3.40.50.2300">
    <property type="match status" value="2"/>
</dbReference>
<reference evidence="5 6" key="1">
    <citation type="submission" date="2016-10" db="EMBL/GenBank/DDBJ databases">
        <authorList>
            <person name="de Groot N.N."/>
        </authorList>
    </citation>
    <scope>NUCLEOTIDE SEQUENCE [LARGE SCALE GENOMIC DNA]</scope>
    <source>
        <strain evidence="5 6">CGMCC 1.5070</strain>
    </source>
</reference>
<dbReference type="Gene3D" id="1.10.260.40">
    <property type="entry name" value="lambda repressor-like DNA-binding domains"/>
    <property type="match status" value="1"/>
</dbReference>
<dbReference type="Pfam" id="PF00532">
    <property type="entry name" value="Peripla_BP_1"/>
    <property type="match status" value="1"/>
</dbReference>
<dbReference type="SMART" id="SM00354">
    <property type="entry name" value="HTH_LACI"/>
    <property type="match status" value="1"/>
</dbReference>
<dbReference type="EMBL" id="FOCG01000003">
    <property type="protein sequence ID" value="SEN07474.1"/>
    <property type="molecule type" value="Genomic_DNA"/>
</dbReference>
<organism evidence="5 6">
    <name type="scientific">Hydrogenoanaerobacterium saccharovorans</name>
    <dbReference type="NCBI Taxonomy" id="474960"/>
    <lineage>
        <taxon>Bacteria</taxon>
        <taxon>Bacillati</taxon>
        <taxon>Bacillota</taxon>
        <taxon>Clostridia</taxon>
        <taxon>Eubacteriales</taxon>
        <taxon>Oscillospiraceae</taxon>
        <taxon>Hydrogenoanaerobacterium</taxon>
    </lineage>
</organism>
<dbReference type="PROSITE" id="PS50932">
    <property type="entry name" value="HTH_LACI_2"/>
    <property type="match status" value="1"/>
</dbReference>
<dbReference type="PANTHER" id="PTHR30146:SF145">
    <property type="entry name" value="RIBOSE OPERON REPRESSOR"/>
    <property type="match status" value="1"/>
</dbReference>
<keyword evidence="3" id="KW-0804">Transcription</keyword>
<evidence type="ECO:0000256" key="3">
    <source>
        <dbReference type="ARBA" id="ARBA00023163"/>
    </source>
</evidence>
<evidence type="ECO:0000259" key="4">
    <source>
        <dbReference type="PROSITE" id="PS50932"/>
    </source>
</evidence>
<dbReference type="GO" id="GO:0000976">
    <property type="term" value="F:transcription cis-regulatory region binding"/>
    <property type="evidence" value="ECO:0007669"/>
    <property type="project" value="TreeGrafter"/>
</dbReference>
<evidence type="ECO:0000313" key="6">
    <source>
        <dbReference type="Proteomes" id="UP000199158"/>
    </source>
</evidence>
<dbReference type="CDD" id="cd01392">
    <property type="entry name" value="HTH_LacI"/>
    <property type="match status" value="1"/>
</dbReference>
<accession>A0A1H8DL16</accession>
<keyword evidence="6" id="KW-1185">Reference proteome</keyword>
<feature type="domain" description="HTH lacI-type" evidence="4">
    <location>
        <begin position="9"/>
        <end position="64"/>
    </location>
</feature>
<gene>
    <name evidence="5" type="ORF">SAMN05216180_2644</name>
</gene>
<sequence length="348" mass="39096">MSDFRKENVTINEVAAAAKVSKTTISRYLNGKYEFMSLETKHRIESVINQLNYHPSNIARSLKSQKSRVIGCIIANITSPFSSILVKGISDVCQRNGYQVLFINVDNNAQKELDGIQSLLNSQVDGLIINTTGYNDDYIIELFQKGYPVALADRCLMDRFAVDTVTTENYHTTYDCIKHLYEQGYKHVAFFTEPQGKISSRYIRHTGFLAAMEQLYHADGNEYTFPVDANDINVCVQSLNSFIGKYPNEPLAIFTVNGVTLLNVLNGMNTAGYQISNKLGICGFDDWGWASVIPPGITTVTQDSYKVGVLCAEMVIKRIKQKNKLKPKFLELPNELIIRGSTELIKQK</sequence>
<dbReference type="InterPro" id="IPR001761">
    <property type="entry name" value="Peripla_BP/Lac1_sug-bd_dom"/>
</dbReference>
<dbReference type="SUPFAM" id="SSF47413">
    <property type="entry name" value="lambda repressor-like DNA-binding domains"/>
    <property type="match status" value="1"/>
</dbReference>
<evidence type="ECO:0000256" key="2">
    <source>
        <dbReference type="ARBA" id="ARBA00023125"/>
    </source>
</evidence>
<dbReference type="Proteomes" id="UP000199158">
    <property type="component" value="Unassembled WGS sequence"/>
</dbReference>
<dbReference type="SUPFAM" id="SSF53822">
    <property type="entry name" value="Periplasmic binding protein-like I"/>
    <property type="match status" value="1"/>
</dbReference>
<dbReference type="GO" id="GO:0003700">
    <property type="term" value="F:DNA-binding transcription factor activity"/>
    <property type="evidence" value="ECO:0007669"/>
    <property type="project" value="TreeGrafter"/>
</dbReference>
<protein>
    <submittedName>
        <fullName evidence="5">Transcriptional regulator, LacI family</fullName>
    </submittedName>
</protein>